<gene>
    <name evidence="9" type="primary">rocD</name>
    <name evidence="9" type="ORF">J3U88_26190</name>
</gene>
<evidence type="ECO:0000256" key="7">
    <source>
        <dbReference type="ARBA" id="ARBA00030587"/>
    </source>
</evidence>
<evidence type="ECO:0000313" key="9">
    <source>
        <dbReference type="EMBL" id="MBO1321998.1"/>
    </source>
</evidence>
<dbReference type="PIRSF" id="PIRSF000521">
    <property type="entry name" value="Transaminase_4ab_Lys_Orn"/>
    <property type="match status" value="1"/>
</dbReference>
<dbReference type="EC" id="2.6.1.13" evidence="3"/>
<dbReference type="PROSITE" id="PS00600">
    <property type="entry name" value="AA_TRANSFER_CLASS_3"/>
    <property type="match status" value="1"/>
</dbReference>
<dbReference type="InterPro" id="IPR015421">
    <property type="entry name" value="PyrdxlP-dep_Trfase_major"/>
</dbReference>
<evidence type="ECO:0000256" key="2">
    <source>
        <dbReference type="ARBA" id="ARBA00004998"/>
    </source>
</evidence>
<evidence type="ECO:0000256" key="3">
    <source>
        <dbReference type="ARBA" id="ARBA00012924"/>
    </source>
</evidence>
<dbReference type="PANTHER" id="PTHR11986">
    <property type="entry name" value="AMINOTRANSFERASE CLASS III"/>
    <property type="match status" value="1"/>
</dbReference>
<keyword evidence="6 8" id="KW-0663">Pyridoxal phosphate</keyword>
<dbReference type="CDD" id="cd00610">
    <property type="entry name" value="OAT_like"/>
    <property type="match status" value="1"/>
</dbReference>
<accession>A0A8J7QP17</accession>
<sequence length="406" mass="44107">MSTTAQSSTALIEQEEKFGAHNYHPLDVVLCRGEGAYVWDVEGKRYLDFLAAYSAVNQGHNHPRIVEALTEQAKVLSLTSRAFRNDKFPPLLEKLNKLTGFDKALLMNSGAEAVETAIKAMRKWGYEHKGIAADKAEIIVMDGNFHGRTTTIIGFSTDDTTTAGFGPFAPGFHVAEYGNMDALKALINENTCGILFEPVQGEGGVVMPPKGFLKELRAVCDEHRIIMVCDEIQSGLGRTGRMFAFEHEGVRPDGVTIGKALSGGIYPVSAFLANEDLMKVFTPGTHGSTYGGNPLACAVASAALDVLVEENLIEQSATLGDYMLERVRAIDSPHIKEVRGIGLWAGIELHPSAGGARRFCERLQQEGLLCKETHTHTIRLAPPLVITKEQLDGSLDLLARVLTDAE</sequence>
<evidence type="ECO:0000256" key="1">
    <source>
        <dbReference type="ARBA" id="ARBA00001933"/>
    </source>
</evidence>
<dbReference type="InterPro" id="IPR015422">
    <property type="entry name" value="PyrdxlP-dep_Trfase_small"/>
</dbReference>
<dbReference type="Gene3D" id="3.90.1150.10">
    <property type="entry name" value="Aspartate Aminotransferase, domain 1"/>
    <property type="match status" value="1"/>
</dbReference>
<comment type="pathway">
    <text evidence="2">Amino-acid biosynthesis; L-proline biosynthesis; L-glutamate 5-semialdehyde from L-ornithine: step 1/1.</text>
</comment>
<keyword evidence="4 9" id="KW-0032">Aminotransferase</keyword>
<comment type="similarity">
    <text evidence="8">Belongs to the class-III pyridoxal-phosphate-dependent aminotransferase family.</text>
</comment>
<dbReference type="GO" id="GO:0055129">
    <property type="term" value="P:L-proline biosynthetic process"/>
    <property type="evidence" value="ECO:0007669"/>
    <property type="project" value="UniProtKB-UniPathway"/>
</dbReference>
<dbReference type="InterPro" id="IPR015424">
    <property type="entry name" value="PyrdxlP-dep_Trfase"/>
</dbReference>
<dbReference type="AlphaFoldDB" id="A0A8J7QP17"/>
<evidence type="ECO:0000256" key="5">
    <source>
        <dbReference type="ARBA" id="ARBA00022679"/>
    </source>
</evidence>
<comment type="caution">
    <text evidence="9">The sequence shown here is derived from an EMBL/GenBank/DDBJ whole genome shotgun (WGS) entry which is preliminary data.</text>
</comment>
<dbReference type="InterPro" id="IPR005814">
    <property type="entry name" value="Aminotrans_3"/>
</dbReference>
<reference evidence="9" key="1">
    <citation type="submission" date="2021-03" db="EMBL/GenBank/DDBJ databases">
        <authorList>
            <person name="Wang G."/>
        </authorList>
    </citation>
    <scope>NUCLEOTIDE SEQUENCE</scope>
    <source>
        <strain evidence="9">KCTC 12899</strain>
    </source>
</reference>
<dbReference type="UniPathway" id="UPA00098">
    <property type="reaction ID" value="UER00358"/>
</dbReference>
<proteinExistence type="inferred from homology"/>
<comment type="cofactor">
    <cofactor evidence="1">
        <name>pyridoxal 5'-phosphate</name>
        <dbReference type="ChEBI" id="CHEBI:597326"/>
    </cofactor>
</comment>
<dbReference type="GO" id="GO:0030170">
    <property type="term" value="F:pyridoxal phosphate binding"/>
    <property type="evidence" value="ECO:0007669"/>
    <property type="project" value="InterPro"/>
</dbReference>
<name>A0A8J7QP17_9BACT</name>
<dbReference type="FunFam" id="3.40.640.10:FF:000011">
    <property type="entry name" value="Ornithine aminotransferase"/>
    <property type="match status" value="1"/>
</dbReference>
<dbReference type="SUPFAM" id="SSF53383">
    <property type="entry name" value="PLP-dependent transferases"/>
    <property type="match status" value="1"/>
</dbReference>
<keyword evidence="10" id="KW-1185">Reference proteome</keyword>
<dbReference type="InterPro" id="IPR049704">
    <property type="entry name" value="Aminotrans_3_PPA_site"/>
</dbReference>
<dbReference type="EMBL" id="JAFREP010000030">
    <property type="protein sequence ID" value="MBO1321998.1"/>
    <property type="molecule type" value="Genomic_DNA"/>
</dbReference>
<keyword evidence="5 9" id="KW-0808">Transferase</keyword>
<dbReference type="Proteomes" id="UP000664417">
    <property type="component" value="Unassembled WGS sequence"/>
</dbReference>
<dbReference type="NCBIfam" id="TIGR01885">
    <property type="entry name" value="Orn_aminotrans"/>
    <property type="match status" value="1"/>
</dbReference>
<evidence type="ECO:0000256" key="6">
    <source>
        <dbReference type="ARBA" id="ARBA00022898"/>
    </source>
</evidence>
<dbReference type="Pfam" id="PF00202">
    <property type="entry name" value="Aminotran_3"/>
    <property type="match status" value="1"/>
</dbReference>
<dbReference type="GO" id="GO:0004587">
    <property type="term" value="F:ornithine aminotransferase activity"/>
    <property type="evidence" value="ECO:0007669"/>
    <property type="project" value="UniProtKB-EC"/>
</dbReference>
<dbReference type="Gene3D" id="3.40.640.10">
    <property type="entry name" value="Type I PLP-dependent aspartate aminotransferase-like (Major domain)"/>
    <property type="match status" value="1"/>
</dbReference>
<dbReference type="InterPro" id="IPR010164">
    <property type="entry name" value="Orn_aminotrans"/>
</dbReference>
<organism evidence="9 10">
    <name type="scientific">Acanthopleuribacter pedis</name>
    <dbReference type="NCBI Taxonomy" id="442870"/>
    <lineage>
        <taxon>Bacteria</taxon>
        <taxon>Pseudomonadati</taxon>
        <taxon>Acidobacteriota</taxon>
        <taxon>Holophagae</taxon>
        <taxon>Acanthopleuribacterales</taxon>
        <taxon>Acanthopleuribacteraceae</taxon>
        <taxon>Acanthopleuribacter</taxon>
    </lineage>
</organism>
<dbReference type="InterPro" id="IPR050103">
    <property type="entry name" value="Class-III_PLP-dep_AT"/>
</dbReference>
<dbReference type="PANTHER" id="PTHR11986:SF18">
    <property type="entry name" value="ORNITHINE AMINOTRANSFERASE, MITOCHONDRIAL"/>
    <property type="match status" value="1"/>
</dbReference>
<evidence type="ECO:0000313" key="10">
    <source>
        <dbReference type="Proteomes" id="UP000664417"/>
    </source>
</evidence>
<dbReference type="GO" id="GO:0042802">
    <property type="term" value="F:identical protein binding"/>
    <property type="evidence" value="ECO:0007669"/>
    <property type="project" value="TreeGrafter"/>
</dbReference>
<evidence type="ECO:0000256" key="8">
    <source>
        <dbReference type="RuleBase" id="RU003560"/>
    </source>
</evidence>
<evidence type="ECO:0000256" key="4">
    <source>
        <dbReference type="ARBA" id="ARBA00022576"/>
    </source>
</evidence>
<dbReference type="RefSeq" id="WP_207861971.1">
    <property type="nucleotide sequence ID" value="NZ_JAFREP010000030.1"/>
</dbReference>
<protein>
    <recommendedName>
        <fullName evidence="3">ornithine aminotransferase</fullName>
        <ecNumber evidence="3">2.6.1.13</ecNumber>
    </recommendedName>
    <alternativeName>
        <fullName evidence="7">Ornithine--oxo-acid aminotransferase</fullName>
    </alternativeName>
</protein>